<dbReference type="FunFam" id="2.60.300.12:FF:000006">
    <property type="entry name" value="Iron-sulfur cluster assembly 2 mitochondrial"/>
    <property type="match status" value="1"/>
</dbReference>
<name>A0A0N4VKL5_ENTVE</name>
<evidence type="ECO:0000256" key="7">
    <source>
        <dbReference type="ARBA" id="ARBA00073313"/>
    </source>
</evidence>
<comment type="similarity">
    <text evidence="2">Belongs to the HesB/IscA family.</text>
</comment>
<evidence type="ECO:0000256" key="4">
    <source>
        <dbReference type="ARBA" id="ARBA00023004"/>
    </source>
</evidence>
<dbReference type="Gene3D" id="2.60.300.12">
    <property type="entry name" value="HesB-like domain"/>
    <property type="match status" value="1"/>
</dbReference>
<dbReference type="AlphaFoldDB" id="A0A0N4VKL5"/>
<protein>
    <recommendedName>
        <fullName evidence="7">Iron-sulfur cluster assembly 2 homolog, mitochondrial</fullName>
    </recommendedName>
    <alternativeName>
        <fullName evidence="8">HESB-like domain-containing protein 1</fullName>
    </alternativeName>
</protein>
<evidence type="ECO:0000256" key="3">
    <source>
        <dbReference type="ARBA" id="ARBA00022723"/>
    </source>
</evidence>
<dbReference type="GO" id="GO:0051539">
    <property type="term" value="F:4 iron, 4 sulfur cluster binding"/>
    <property type="evidence" value="ECO:0007669"/>
    <property type="project" value="TreeGrafter"/>
</dbReference>
<evidence type="ECO:0000313" key="11">
    <source>
        <dbReference type="EMBL" id="VDD95960.1"/>
    </source>
</evidence>
<comment type="function">
    <text evidence="6">Involved in the maturation of mitochondrial 4Fe-4S proteins functioning late in the iron-sulfur cluster assembly pathway. May be involved in the binding of an intermediate of Fe/S cluster assembly.</text>
</comment>
<dbReference type="GO" id="GO:0051537">
    <property type="term" value="F:2 iron, 2 sulfur cluster binding"/>
    <property type="evidence" value="ECO:0007669"/>
    <property type="project" value="TreeGrafter"/>
</dbReference>
<dbReference type="GO" id="GO:0016226">
    <property type="term" value="P:iron-sulfur cluster assembly"/>
    <property type="evidence" value="ECO:0007669"/>
    <property type="project" value="InterPro"/>
</dbReference>
<dbReference type="PANTHER" id="PTHR43011:SF1">
    <property type="entry name" value="IRON-SULFUR CLUSTER ASSEMBLY 2 HOMOLOG, MITOCHONDRIAL"/>
    <property type="match status" value="1"/>
</dbReference>
<keyword evidence="5" id="KW-0496">Mitochondrion</keyword>
<evidence type="ECO:0000259" key="10">
    <source>
        <dbReference type="Pfam" id="PF01521"/>
    </source>
</evidence>
<comment type="subunit">
    <text evidence="9">Heterotetramer; forms a dimer of dimers with IBA57. Interacts with [2Fe-2S]-ISCA2 forming the heterodimer [2Fe- 2S]-ISCA2-IBA57 complex; [2Fe-2S] cluster binding is absolutely required to promote the complex formation.</text>
</comment>
<sequence>MFRSSTLVLLKSKLTARFVLMHLYSTLGAASDLILTDRCVRRLKEVAERGECLRVLVDGGGCSGFEYKVEFDTKENDDDYVFEKNGVKVLVDKLSLEYMKGSTLDYTEDLMRAAFRIVKNPIATKSCSCGSSFAVKLD</sequence>
<comment type="subcellular location">
    <subcellularLocation>
        <location evidence="1">Mitochondrion</location>
    </subcellularLocation>
</comment>
<keyword evidence="12" id="KW-1185">Reference proteome</keyword>
<dbReference type="PANTHER" id="PTHR43011">
    <property type="entry name" value="IRON-SULFUR CLUSTER ASSEMBLY 2 HOMOLOG, MITOCHONDRIAL"/>
    <property type="match status" value="1"/>
</dbReference>
<dbReference type="OrthoDB" id="1938621at2759"/>
<dbReference type="STRING" id="51028.A0A0N4VKL5"/>
<dbReference type="InterPro" id="IPR035903">
    <property type="entry name" value="HesB-like_dom_sf"/>
</dbReference>
<reference evidence="13" key="1">
    <citation type="submission" date="2017-02" db="UniProtKB">
        <authorList>
            <consortium name="WormBaseParasite"/>
        </authorList>
    </citation>
    <scope>IDENTIFICATION</scope>
</reference>
<dbReference type="WBParaSite" id="EVEC_0001140301-mRNA-1">
    <property type="protein sequence ID" value="EVEC_0001140301-mRNA-1"/>
    <property type="gene ID" value="EVEC_0001140301"/>
</dbReference>
<dbReference type="InterPro" id="IPR000361">
    <property type="entry name" value="ATAP_core_dom"/>
</dbReference>
<organism evidence="13">
    <name type="scientific">Enterobius vermicularis</name>
    <name type="common">Human pinworm</name>
    <dbReference type="NCBI Taxonomy" id="51028"/>
    <lineage>
        <taxon>Eukaryota</taxon>
        <taxon>Metazoa</taxon>
        <taxon>Ecdysozoa</taxon>
        <taxon>Nematoda</taxon>
        <taxon>Chromadorea</taxon>
        <taxon>Rhabditida</taxon>
        <taxon>Spirurina</taxon>
        <taxon>Oxyuridomorpha</taxon>
        <taxon>Oxyuroidea</taxon>
        <taxon>Oxyuridae</taxon>
        <taxon>Enterobius</taxon>
    </lineage>
</organism>
<proteinExistence type="inferred from homology"/>
<keyword evidence="3" id="KW-0479">Metal-binding</keyword>
<evidence type="ECO:0000256" key="2">
    <source>
        <dbReference type="ARBA" id="ARBA00006718"/>
    </source>
</evidence>
<dbReference type="EMBL" id="UXUI01011121">
    <property type="protein sequence ID" value="VDD95960.1"/>
    <property type="molecule type" value="Genomic_DNA"/>
</dbReference>
<accession>A0A0N4VKL5</accession>
<dbReference type="GO" id="GO:0120510">
    <property type="term" value="C:mitochondrial [4Fe-4S] assembly complex"/>
    <property type="evidence" value="ECO:0007669"/>
    <property type="project" value="UniProtKB-ARBA"/>
</dbReference>
<evidence type="ECO:0000256" key="1">
    <source>
        <dbReference type="ARBA" id="ARBA00004173"/>
    </source>
</evidence>
<feature type="domain" description="Core" evidence="10">
    <location>
        <begin position="33"/>
        <end position="130"/>
    </location>
</feature>
<gene>
    <name evidence="11" type="ORF">EVEC_LOCUS10711</name>
</gene>
<evidence type="ECO:0000256" key="6">
    <source>
        <dbReference type="ARBA" id="ARBA00057540"/>
    </source>
</evidence>
<evidence type="ECO:0000256" key="5">
    <source>
        <dbReference type="ARBA" id="ARBA00023128"/>
    </source>
</evidence>
<keyword evidence="4" id="KW-0408">Iron</keyword>
<evidence type="ECO:0000256" key="8">
    <source>
        <dbReference type="ARBA" id="ARBA00077082"/>
    </source>
</evidence>
<dbReference type="Pfam" id="PF01521">
    <property type="entry name" value="Fe-S_biosyn"/>
    <property type="match status" value="1"/>
</dbReference>
<dbReference type="GO" id="GO:0005506">
    <property type="term" value="F:iron ion binding"/>
    <property type="evidence" value="ECO:0007669"/>
    <property type="project" value="TreeGrafter"/>
</dbReference>
<reference evidence="11 12" key="2">
    <citation type="submission" date="2018-10" db="EMBL/GenBank/DDBJ databases">
        <authorList>
            <consortium name="Pathogen Informatics"/>
        </authorList>
    </citation>
    <scope>NUCLEOTIDE SEQUENCE [LARGE SCALE GENOMIC DNA]</scope>
</reference>
<dbReference type="SUPFAM" id="SSF89360">
    <property type="entry name" value="HesB-like domain"/>
    <property type="match status" value="1"/>
</dbReference>
<dbReference type="NCBIfam" id="TIGR00049">
    <property type="entry name" value="iron-sulfur cluster assembly accessory protein"/>
    <property type="match status" value="1"/>
</dbReference>
<evidence type="ECO:0000256" key="9">
    <source>
        <dbReference type="ARBA" id="ARBA00093471"/>
    </source>
</evidence>
<dbReference type="Proteomes" id="UP000274131">
    <property type="component" value="Unassembled WGS sequence"/>
</dbReference>
<evidence type="ECO:0000313" key="13">
    <source>
        <dbReference type="WBParaSite" id="EVEC_0001140301-mRNA-1"/>
    </source>
</evidence>
<dbReference type="InterPro" id="IPR016092">
    <property type="entry name" value="ATAP"/>
</dbReference>
<evidence type="ECO:0000313" key="12">
    <source>
        <dbReference type="Proteomes" id="UP000274131"/>
    </source>
</evidence>